<sequence>MSSTHTDESLPLLSAPADGVPDLVDTPHALAAAVESLAAGTGPVAVDAERASGIRYGNRAFLIQLRRRGAGTVLIDPEALPDLSSVDEALRDVEWILHASTQDLPCLAERGMTPDALFDTEVAARLLGYERFGLAAVVGETLGVRLAKEHSNVDWSTRPLPRDWLNYAALDVELLIPVREVLVEQLTDSGKAEFARQEFIHLLSFEPAVYSEPWRRVNGFGAVRSRRAMARVRSMWNLRDRLARQQDEAPGRILRDKVMVELAGARVKKPEDLRRIPGVSGMTKAALYRWYKAITDADALPEAQLPSRRSPDSPPQPQVDRAVIKTRLEAMKPVVNQIAQQLDIPHDLAVAPRLVKALAAGSTVGTPTEVERFLREHGAREWQIELTARALSEAGARADAAVTAAG</sequence>
<name>A0ABP8EMU2_9MICO</name>
<dbReference type="SUPFAM" id="SSF53098">
    <property type="entry name" value="Ribonuclease H-like"/>
    <property type="match status" value="1"/>
</dbReference>
<comment type="caution">
    <text evidence="2">The sequence shown here is derived from an EMBL/GenBank/DDBJ whole genome shotgun (WGS) entry which is preliminary data.</text>
</comment>
<dbReference type="InterPro" id="IPR036397">
    <property type="entry name" value="RNaseH_sf"/>
</dbReference>
<dbReference type="InterPro" id="IPR012337">
    <property type="entry name" value="RNaseH-like_sf"/>
</dbReference>
<dbReference type="InterPro" id="IPR051086">
    <property type="entry name" value="RNase_D-like"/>
</dbReference>
<protein>
    <submittedName>
        <fullName evidence="2">Ribonuclease D</fullName>
    </submittedName>
</protein>
<dbReference type="RefSeq" id="WP_236863156.1">
    <property type="nucleotide sequence ID" value="NZ_BAABAZ010000012.1"/>
</dbReference>
<dbReference type="InterPro" id="IPR002562">
    <property type="entry name" value="3'-5'_exonuclease_dom"/>
</dbReference>
<dbReference type="Gene3D" id="3.30.420.10">
    <property type="entry name" value="Ribonuclease H-like superfamily/Ribonuclease H"/>
    <property type="match status" value="1"/>
</dbReference>
<dbReference type="PANTHER" id="PTHR47649:SF1">
    <property type="entry name" value="RIBONUCLEASE D"/>
    <property type="match status" value="1"/>
</dbReference>
<evidence type="ECO:0000313" key="3">
    <source>
        <dbReference type="Proteomes" id="UP001501586"/>
    </source>
</evidence>
<dbReference type="Pfam" id="PF18305">
    <property type="entry name" value="DNA_pol_A_exoN"/>
    <property type="match status" value="1"/>
</dbReference>
<evidence type="ECO:0000313" key="2">
    <source>
        <dbReference type="EMBL" id="GAA4285316.1"/>
    </source>
</evidence>
<gene>
    <name evidence="2" type="ORF">GCM10022261_28470</name>
</gene>
<dbReference type="InterPro" id="IPR044876">
    <property type="entry name" value="HRDC_dom_sf"/>
</dbReference>
<dbReference type="EMBL" id="BAABAZ010000012">
    <property type="protein sequence ID" value="GAA4285316.1"/>
    <property type="molecule type" value="Genomic_DNA"/>
</dbReference>
<dbReference type="Proteomes" id="UP001501586">
    <property type="component" value="Unassembled WGS sequence"/>
</dbReference>
<proteinExistence type="predicted"/>
<feature type="domain" description="HRDC" evidence="1">
    <location>
        <begin position="225"/>
        <end position="304"/>
    </location>
</feature>
<dbReference type="Pfam" id="PF01612">
    <property type="entry name" value="DNA_pol_A_exo1"/>
    <property type="match status" value="1"/>
</dbReference>
<dbReference type="PANTHER" id="PTHR47649">
    <property type="entry name" value="RIBONUCLEASE D"/>
    <property type="match status" value="1"/>
</dbReference>
<organism evidence="2 3">
    <name type="scientific">Brevibacterium daeguense</name>
    <dbReference type="NCBI Taxonomy" id="909936"/>
    <lineage>
        <taxon>Bacteria</taxon>
        <taxon>Bacillati</taxon>
        <taxon>Actinomycetota</taxon>
        <taxon>Actinomycetes</taxon>
        <taxon>Micrococcales</taxon>
        <taxon>Brevibacteriaceae</taxon>
        <taxon>Brevibacterium</taxon>
    </lineage>
</organism>
<dbReference type="SMART" id="SM00341">
    <property type="entry name" value="HRDC"/>
    <property type="match status" value="1"/>
</dbReference>
<dbReference type="CDD" id="cd06142">
    <property type="entry name" value="RNaseD_exo"/>
    <property type="match status" value="1"/>
</dbReference>
<dbReference type="InterPro" id="IPR041605">
    <property type="entry name" value="Exo_C"/>
</dbReference>
<dbReference type="InterPro" id="IPR010997">
    <property type="entry name" value="HRDC-like_sf"/>
</dbReference>
<dbReference type="SUPFAM" id="SSF47819">
    <property type="entry name" value="HRDC-like"/>
    <property type="match status" value="1"/>
</dbReference>
<dbReference type="Gene3D" id="1.10.150.80">
    <property type="entry name" value="HRDC domain"/>
    <property type="match status" value="2"/>
</dbReference>
<accession>A0ABP8EMU2</accession>
<keyword evidence="3" id="KW-1185">Reference proteome</keyword>
<evidence type="ECO:0000259" key="1">
    <source>
        <dbReference type="PROSITE" id="PS50967"/>
    </source>
</evidence>
<dbReference type="InterPro" id="IPR002121">
    <property type="entry name" value="HRDC_dom"/>
</dbReference>
<dbReference type="SMART" id="SM00474">
    <property type="entry name" value="35EXOc"/>
    <property type="match status" value="1"/>
</dbReference>
<reference evidence="3" key="1">
    <citation type="journal article" date="2019" name="Int. J. Syst. Evol. Microbiol.">
        <title>The Global Catalogue of Microorganisms (GCM) 10K type strain sequencing project: providing services to taxonomists for standard genome sequencing and annotation.</title>
        <authorList>
            <consortium name="The Broad Institute Genomics Platform"/>
            <consortium name="The Broad Institute Genome Sequencing Center for Infectious Disease"/>
            <person name="Wu L."/>
            <person name="Ma J."/>
        </authorList>
    </citation>
    <scope>NUCLEOTIDE SEQUENCE [LARGE SCALE GENOMIC DNA]</scope>
    <source>
        <strain evidence="3">JCM 17458</strain>
    </source>
</reference>
<dbReference type="Pfam" id="PF00570">
    <property type="entry name" value="HRDC"/>
    <property type="match status" value="1"/>
</dbReference>
<dbReference type="PROSITE" id="PS50967">
    <property type="entry name" value="HRDC"/>
    <property type="match status" value="1"/>
</dbReference>